<sequence length="320" mass="36124">TNNGVSGCLINVRHRYLNLQSRLDNDLTLNAAYPFARRCLYSYKRNLFFSNINPFEEKGLADEWEKVGMYLSGNVKKVYEDLYKEMTQLLTRDHFRICRRALARIVIVTMSETGNGIAIVGIMSMIITMARIGTVIGVEIVTGIMIGKGLMRERERKTEIIKVIGIDREEKGGSLQIIRTYMDTRSSRAGPDENGNVSGQTAKWVSAREAAELSGGSDRGTRQKASEKTVKTEDGVLGEFHGSTKAFRRPMLERSPSSTSLDRRFNNNQSSARWSSEVEETCLRNNAKDFSAPEDERLRVDDISQGNISFNNKAYLRKCH</sequence>
<evidence type="ECO:0000256" key="1">
    <source>
        <dbReference type="SAM" id="MobiDB-lite"/>
    </source>
</evidence>
<protein>
    <submittedName>
        <fullName evidence="3">Uncharacterized protein</fullName>
    </submittedName>
</protein>
<keyword evidence="4" id="KW-1185">Reference proteome</keyword>
<keyword evidence="2" id="KW-1133">Transmembrane helix</keyword>
<comment type="caution">
    <text evidence="3">The sequence shown here is derived from an EMBL/GenBank/DDBJ whole genome shotgun (WGS) entry which is preliminary data.</text>
</comment>
<reference evidence="3 4" key="1">
    <citation type="submission" date="2021-05" db="EMBL/GenBank/DDBJ databases">
        <title>Genome Assembly of Synthetic Allotetraploid Brassica napus Reveals Homoeologous Exchanges between Subgenomes.</title>
        <authorList>
            <person name="Davis J.T."/>
        </authorList>
    </citation>
    <scope>NUCLEOTIDE SEQUENCE [LARGE SCALE GENOMIC DNA]</scope>
    <source>
        <strain evidence="4">cv. Da-Ae</strain>
        <tissue evidence="3">Seedling</tissue>
    </source>
</reference>
<feature type="compositionally biased region" description="Basic and acidic residues" evidence="1">
    <location>
        <begin position="219"/>
        <end position="229"/>
    </location>
</feature>
<keyword evidence="2" id="KW-0472">Membrane</keyword>
<evidence type="ECO:0000313" key="4">
    <source>
        <dbReference type="Proteomes" id="UP000824890"/>
    </source>
</evidence>
<feature type="region of interest" description="Disordered" evidence="1">
    <location>
        <begin position="247"/>
        <end position="274"/>
    </location>
</feature>
<proteinExistence type="predicted"/>
<dbReference type="EMBL" id="JAGKQM010000007">
    <property type="protein sequence ID" value="KAH0917073.1"/>
    <property type="molecule type" value="Genomic_DNA"/>
</dbReference>
<evidence type="ECO:0000256" key="2">
    <source>
        <dbReference type="SAM" id="Phobius"/>
    </source>
</evidence>
<keyword evidence="2" id="KW-0812">Transmembrane</keyword>
<dbReference type="Proteomes" id="UP000824890">
    <property type="component" value="Unassembled WGS sequence"/>
</dbReference>
<name>A0ABQ8CJ77_BRANA</name>
<feature type="compositionally biased region" description="Polar residues" evidence="1">
    <location>
        <begin position="255"/>
        <end position="274"/>
    </location>
</feature>
<feature type="transmembrane region" description="Helical" evidence="2">
    <location>
        <begin position="101"/>
        <end position="123"/>
    </location>
</feature>
<organism evidence="3 4">
    <name type="scientific">Brassica napus</name>
    <name type="common">Rape</name>
    <dbReference type="NCBI Taxonomy" id="3708"/>
    <lineage>
        <taxon>Eukaryota</taxon>
        <taxon>Viridiplantae</taxon>
        <taxon>Streptophyta</taxon>
        <taxon>Embryophyta</taxon>
        <taxon>Tracheophyta</taxon>
        <taxon>Spermatophyta</taxon>
        <taxon>Magnoliopsida</taxon>
        <taxon>eudicotyledons</taxon>
        <taxon>Gunneridae</taxon>
        <taxon>Pentapetalae</taxon>
        <taxon>rosids</taxon>
        <taxon>malvids</taxon>
        <taxon>Brassicales</taxon>
        <taxon>Brassicaceae</taxon>
        <taxon>Brassiceae</taxon>
        <taxon>Brassica</taxon>
    </lineage>
</organism>
<feature type="transmembrane region" description="Helical" evidence="2">
    <location>
        <begin position="129"/>
        <end position="147"/>
    </location>
</feature>
<gene>
    <name evidence="3" type="ORF">HID58_024733</name>
</gene>
<accession>A0ABQ8CJ77</accession>
<feature type="region of interest" description="Disordered" evidence="1">
    <location>
        <begin position="185"/>
        <end position="229"/>
    </location>
</feature>
<feature type="non-terminal residue" evidence="3">
    <location>
        <position position="1"/>
    </location>
</feature>
<evidence type="ECO:0000313" key="3">
    <source>
        <dbReference type="EMBL" id="KAH0917073.1"/>
    </source>
</evidence>